<comment type="caution">
    <text evidence="3">The sequence shown here is derived from an EMBL/GenBank/DDBJ whole genome shotgun (WGS) entry which is preliminary data.</text>
</comment>
<feature type="non-terminal residue" evidence="3">
    <location>
        <position position="460"/>
    </location>
</feature>
<evidence type="ECO:0000313" key="4">
    <source>
        <dbReference type="Proteomes" id="UP000824076"/>
    </source>
</evidence>
<protein>
    <submittedName>
        <fullName evidence="3">DUF349 domain-containing protein</fullName>
    </submittedName>
</protein>
<name>A0A9D1IMT3_9BACT</name>
<dbReference type="EMBL" id="DVMS01000126">
    <property type="protein sequence ID" value="HIU38884.1"/>
    <property type="molecule type" value="Genomic_DNA"/>
</dbReference>
<keyword evidence="1" id="KW-0175">Coiled coil</keyword>
<evidence type="ECO:0000256" key="2">
    <source>
        <dbReference type="SAM" id="MobiDB-lite"/>
    </source>
</evidence>
<feature type="coiled-coil region" evidence="1">
    <location>
        <begin position="111"/>
        <end position="150"/>
    </location>
</feature>
<evidence type="ECO:0000256" key="1">
    <source>
        <dbReference type="SAM" id="Coils"/>
    </source>
</evidence>
<dbReference type="Pfam" id="PF03993">
    <property type="entry name" value="DUF349"/>
    <property type="match status" value="4"/>
</dbReference>
<dbReference type="AlphaFoldDB" id="A0A9D1IMT3"/>
<reference evidence="3" key="2">
    <citation type="journal article" date="2021" name="PeerJ">
        <title>Extensive microbial diversity within the chicken gut microbiome revealed by metagenomics and culture.</title>
        <authorList>
            <person name="Gilroy R."/>
            <person name="Ravi A."/>
            <person name="Getino M."/>
            <person name="Pursley I."/>
            <person name="Horton D.L."/>
            <person name="Alikhan N.F."/>
            <person name="Baker D."/>
            <person name="Gharbi K."/>
            <person name="Hall N."/>
            <person name="Watson M."/>
            <person name="Adriaenssens E.M."/>
            <person name="Foster-Nyarko E."/>
            <person name="Jarju S."/>
            <person name="Secka A."/>
            <person name="Antonio M."/>
            <person name="Oren A."/>
            <person name="Chaudhuri R.R."/>
            <person name="La Ragione R."/>
            <person name="Hildebrand F."/>
            <person name="Pallen M.J."/>
        </authorList>
    </citation>
    <scope>NUCLEOTIDE SEQUENCE</scope>
    <source>
        <strain evidence="3">17073</strain>
    </source>
</reference>
<feature type="region of interest" description="Disordered" evidence="2">
    <location>
        <begin position="1"/>
        <end position="25"/>
    </location>
</feature>
<proteinExistence type="predicted"/>
<gene>
    <name evidence="3" type="ORF">IAD18_04370</name>
</gene>
<evidence type="ECO:0000313" key="3">
    <source>
        <dbReference type="EMBL" id="HIU38884.1"/>
    </source>
</evidence>
<dbReference type="InterPro" id="IPR007139">
    <property type="entry name" value="DUF349"/>
</dbReference>
<sequence>METVDNNMLDVPQEVENEKEMPANDANLVEETEKETQQIATKEERVDYMSLTKEELVDALAGLLEKPLDDIKDEVAAIKHAFYSIRKTELEAEKAAFVERGNEESAFAPMYDESENRLKELLAKYKELRAAQLEAQEAAMQENLNKKRAIIEELGKIVDDPDNINKQYQRFQQLQQDFKTIGAVPPADDKALWKEFQAATEKFYDLWKINKELRDYDFKKNLEIKQGLCEDAEALAEEKDVIAAFKKLQLLHDKWRETGPVVKELREDIWKRFKEASTVVNKKHQAYFEERKGKEKENEVAKTAICEEAEAIDINSLATYASWDEATKKIIDLQARWKTLGFASKKVNNELFARFRKTCDLFFAEKAAFFKRMKEESAANLAKKHELCEKAEALKDSTDWKKTAAALTALQKEWKTIGPVSKKSGDAVWKRFIAACDYFFENKNKNISDARQAEHENLKA</sequence>
<organism evidence="3 4">
    <name type="scientific">Candidatus Limisoma intestinavium</name>
    <dbReference type="NCBI Taxonomy" id="2840856"/>
    <lineage>
        <taxon>Bacteria</taxon>
        <taxon>Pseudomonadati</taxon>
        <taxon>Bacteroidota</taxon>
        <taxon>Bacteroidia</taxon>
        <taxon>Bacteroidales</taxon>
        <taxon>Candidatus Limisoma</taxon>
    </lineage>
</organism>
<dbReference type="Proteomes" id="UP000824076">
    <property type="component" value="Unassembled WGS sequence"/>
</dbReference>
<reference evidence="3" key="1">
    <citation type="submission" date="2020-10" db="EMBL/GenBank/DDBJ databases">
        <authorList>
            <person name="Gilroy R."/>
        </authorList>
    </citation>
    <scope>NUCLEOTIDE SEQUENCE</scope>
    <source>
        <strain evidence="3">17073</strain>
    </source>
</reference>
<accession>A0A9D1IMT3</accession>